<evidence type="ECO:0000259" key="4">
    <source>
        <dbReference type="PROSITE" id="PS50949"/>
    </source>
</evidence>
<evidence type="ECO:0000313" key="5">
    <source>
        <dbReference type="EMBL" id="AQS55416.1"/>
    </source>
</evidence>
<dbReference type="AlphaFoldDB" id="A0A1U9K5W8"/>
<dbReference type="InterPro" id="IPR000524">
    <property type="entry name" value="Tscrpt_reg_HTH_GntR"/>
</dbReference>
<dbReference type="OrthoDB" id="214086at2"/>
<keyword evidence="6" id="KW-1185">Reference proteome</keyword>
<dbReference type="Proteomes" id="UP000188603">
    <property type="component" value="Chromosome"/>
</dbReference>
<dbReference type="InterPro" id="IPR008920">
    <property type="entry name" value="TF_FadR/GntR_C"/>
</dbReference>
<feature type="domain" description="HTH gntR-type" evidence="4">
    <location>
        <begin position="10"/>
        <end position="78"/>
    </location>
</feature>
<dbReference type="InterPro" id="IPR011711">
    <property type="entry name" value="GntR_C"/>
</dbReference>
<dbReference type="SUPFAM" id="SSF46785">
    <property type="entry name" value="Winged helix' DNA-binding domain"/>
    <property type="match status" value="1"/>
</dbReference>
<evidence type="ECO:0000313" key="6">
    <source>
        <dbReference type="Proteomes" id="UP000188603"/>
    </source>
</evidence>
<organism evidence="5 6">
    <name type="scientific">Novibacillus thermophilus</name>
    <dbReference type="NCBI Taxonomy" id="1471761"/>
    <lineage>
        <taxon>Bacteria</taxon>
        <taxon>Bacillati</taxon>
        <taxon>Bacillota</taxon>
        <taxon>Bacilli</taxon>
        <taxon>Bacillales</taxon>
        <taxon>Thermoactinomycetaceae</taxon>
        <taxon>Novibacillus</taxon>
    </lineage>
</organism>
<sequence length="240" mass="27246">MFKPLVDQRTNITDRIVDYMKQLIYNGELKPGEKLPPERELANMLNVSRTPMREALKILSAMGYIHIRHGHGLFVADPDEAVISQLANAVSLKRHTLMDLFDVRLVLEAQAAKWAAARRTDDELKNLHAIVAAANKDMRDLPDPDFATRNDHAFHYAIAQASHNSVILRIMNSLLDLMKVGRQHALSIPGRFAQSVKDHEKIVHAIEAQQPDKAHEAMRHHIQDVRRDVLSQLAEQNEDT</sequence>
<evidence type="ECO:0000256" key="3">
    <source>
        <dbReference type="ARBA" id="ARBA00023163"/>
    </source>
</evidence>
<dbReference type="RefSeq" id="WP_077719254.1">
    <property type="nucleotide sequence ID" value="NZ_CP019699.1"/>
</dbReference>
<dbReference type="STRING" id="1471761.B0W44_06060"/>
<gene>
    <name evidence="5" type="ORF">B0W44_06060</name>
</gene>
<dbReference type="PANTHER" id="PTHR43537:SF5">
    <property type="entry name" value="UXU OPERON TRANSCRIPTIONAL REGULATOR"/>
    <property type="match status" value="1"/>
</dbReference>
<dbReference type="GO" id="GO:0003700">
    <property type="term" value="F:DNA-binding transcription factor activity"/>
    <property type="evidence" value="ECO:0007669"/>
    <property type="project" value="InterPro"/>
</dbReference>
<dbReference type="InterPro" id="IPR036388">
    <property type="entry name" value="WH-like_DNA-bd_sf"/>
</dbReference>
<keyword evidence="1" id="KW-0805">Transcription regulation</keyword>
<evidence type="ECO:0000256" key="2">
    <source>
        <dbReference type="ARBA" id="ARBA00023125"/>
    </source>
</evidence>
<dbReference type="Pfam" id="PF07729">
    <property type="entry name" value="FCD"/>
    <property type="match status" value="1"/>
</dbReference>
<dbReference type="PANTHER" id="PTHR43537">
    <property type="entry name" value="TRANSCRIPTIONAL REGULATOR, GNTR FAMILY"/>
    <property type="match status" value="1"/>
</dbReference>
<keyword evidence="3" id="KW-0804">Transcription</keyword>
<evidence type="ECO:0000256" key="1">
    <source>
        <dbReference type="ARBA" id="ARBA00023015"/>
    </source>
</evidence>
<dbReference type="Pfam" id="PF00392">
    <property type="entry name" value="GntR"/>
    <property type="match status" value="1"/>
</dbReference>
<dbReference type="PRINTS" id="PR00035">
    <property type="entry name" value="HTHGNTR"/>
</dbReference>
<keyword evidence="2" id="KW-0238">DNA-binding</keyword>
<accession>A0A1U9K5W8</accession>
<dbReference type="InterPro" id="IPR036390">
    <property type="entry name" value="WH_DNA-bd_sf"/>
</dbReference>
<reference evidence="5 6" key="1">
    <citation type="journal article" date="2015" name="Int. J. Syst. Evol. Microbiol.">
        <title>Novibacillus thermophilus gen. nov., sp. nov., a Gram-staining-negative and moderately thermophilic member of the family Thermoactinomycetaceae.</title>
        <authorList>
            <person name="Yang G."/>
            <person name="Chen J."/>
            <person name="Zhou S."/>
        </authorList>
    </citation>
    <scope>NUCLEOTIDE SEQUENCE [LARGE SCALE GENOMIC DNA]</scope>
    <source>
        <strain evidence="5 6">SG-1</strain>
    </source>
</reference>
<dbReference type="SMART" id="SM00895">
    <property type="entry name" value="FCD"/>
    <property type="match status" value="1"/>
</dbReference>
<proteinExistence type="predicted"/>
<dbReference type="GO" id="GO:0003677">
    <property type="term" value="F:DNA binding"/>
    <property type="evidence" value="ECO:0007669"/>
    <property type="project" value="UniProtKB-KW"/>
</dbReference>
<name>A0A1U9K5W8_9BACL</name>
<dbReference type="Gene3D" id="1.10.10.10">
    <property type="entry name" value="Winged helix-like DNA-binding domain superfamily/Winged helix DNA-binding domain"/>
    <property type="match status" value="1"/>
</dbReference>
<dbReference type="SMART" id="SM00345">
    <property type="entry name" value="HTH_GNTR"/>
    <property type="match status" value="1"/>
</dbReference>
<protein>
    <recommendedName>
        <fullName evidence="4">HTH gntR-type domain-containing protein</fullName>
    </recommendedName>
</protein>
<dbReference type="PROSITE" id="PS50949">
    <property type="entry name" value="HTH_GNTR"/>
    <property type="match status" value="1"/>
</dbReference>
<dbReference type="KEGG" id="ntr:B0W44_06060"/>
<dbReference type="SUPFAM" id="SSF48008">
    <property type="entry name" value="GntR ligand-binding domain-like"/>
    <property type="match status" value="1"/>
</dbReference>
<dbReference type="Gene3D" id="1.20.120.530">
    <property type="entry name" value="GntR ligand-binding domain-like"/>
    <property type="match status" value="1"/>
</dbReference>
<dbReference type="EMBL" id="CP019699">
    <property type="protein sequence ID" value="AQS55416.1"/>
    <property type="molecule type" value="Genomic_DNA"/>
</dbReference>
<dbReference type="CDD" id="cd07377">
    <property type="entry name" value="WHTH_GntR"/>
    <property type="match status" value="1"/>
</dbReference>